<name>A0ABU1JQC0_9PROT</name>
<reference evidence="2 3" key="1">
    <citation type="submission" date="2023-07" db="EMBL/GenBank/DDBJ databases">
        <title>Sorghum-associated microbial communities from plants grown in Nebraska, USA.</title>
        <authorList>
            <person name="Schachtman D."/>
        </authorList>
    </citation>
    <scope>NUCLEOTIDE SEQUENCE [LARGE SCALE GENOMIC DNA]</scope>
    <source>
        <strain evidence="2 3">584</strain>
    </source>
</reference>
<dbReference type="InterPro" id="IPR050627">
    <property type="entry name" value="Nitroreductase/BluB"/>
</dbReference>
<dbReference type="Pfam" id="PF00881">
    <property type="entry name" value="Nitroreductase"/>
    <property type="match status" value="1"/>
</dbReference>
<keyword evidence="3" id="KW-1185">Reference proteome</keyword>
<gene>
    <name evidence="2" type="ORF">E9232_002229</name>
</gene>
<protein>
    <submittedName>
        <fullName evidence="2">5,6-dimethylbenzimidazole synthase</fullName>
        <ecNumber evidence="2">1.13.11.79</ecNumber>
    </submittedName>
</protein>
<dbReference type="PANTHER" id="PTHR23026">
    <property type="entry name" value="NADPH NITROREDUCTASE"/>
    <property type="match status" value="1"/>
</dbReference>
<evidence type="ECO:0000313" key="3">
    <source>
        <dbReference type="Proteomes" id="UP001262410"/>
    </source>
</evidence>
<dbReference type="PANTHER" id="PTHR23026:SF123">
    <property type="entry name" value="NAD(P)H NITROREDUCTASE RV3131-RELATED"/>
    <property type="match status" value="1"/>
</dbReference>
<dbReference type="SUPFAM" id="SSF55469">
    <property type="entry name" value="FMN-dependent nitroreductase-like"/>
    <property type="match status" value="1"/>
</dbReference>
<evidence type="ECO:0000313" key="2">
    <source>
        <dbReference type="EMBL" id="MDR6289714.1"/>
    </source>
</evidence>
<keyword evidence="2" id="KW-0560">Oxidoreductase</keyword>
<dbReference type="Proteomes" id="UP001262410">
    <property type="component" value="Unassembled WGS sequence"/>
</dbReference>
<dbReference type="EMBL" id="JAVDPW010000003">
    <property type="protein sequence ID" value="MDR6289714.1"/>
    <property type="molecule type" value="Genomic_DNA"/>
</dbReference>
<sequence length="212" mass="23719">MPGPDFPPDFRDRFVELLRWRRDVRRFRRDPLPPGLLDRLLDLACLAPSVGNSQPWRFVAVADPVRRAAVRTVFSRCNADAAAGYDDERAGQYRRLKLAGLEEAPVQLAVFCDRSTGQGLGLGRQTMPETLDHSVVTAIHTLWLAARIEGVGIGWVSILEPEAVTALLEVPPDWHLVGYLCIGFPETEEVVPELEREGWQARLGACRALLER</sequence>
<evidence type="ECO:0000259" key="1">
    <source>
        <dbReference type="Pfam" id="PF00881"/>
    </source>
</evidence>
<dbReference type="Gene3D" id="3.40.109.10">
    <property type="entry name" value="NADH Oxidase"/>
    <property type="match status" value="1"/>
</dbReference>
<dbReference type="GO" id="GO:0102919">
    <property type="term" value="F:5,6-dimethylbenzimidazole synthase activity"/>
    <property type="evidence" value="ECO:0007669"/>
    <property type="project" value="UniProtKB-EC"/>
</dbReference>
<dbReference type="EC" id="1.13.11.79" evidence="2"/>
<dbReference type="InterPro" id="IPR000415">
    <property type="entry name" value="Nitroreductase-like"/>
</dbReference>
<proteinExistence type="predicted"/>
<dbReference type="InterPro" id="IPR029479">
    <property type="entry name" value="Nitroreductase"/>
</dbReference>
<dbReference type="RefSeq" id="WP_309793992.1">
    <property type="nucleotide sequence ID" value="NZ_JAVDPW010000003.1"/>
</dbReference>
<feature type="domain" description="Nitroreductase" evidence="1">
    <location>
        <begin position="18"/>
        <end position="183"/>
    </location>
</feature>
<comment type="caution">
    <text evidence="2">The sequence shown here is derived from an EMBL/GenBank/DDBJ whole genome shotgun (WGS) entry which is preliminary data.</text>
</comment>
<dbReference type="NCBIfam" id="TIGR02476">
    <property type="entry name" value="BluB"/>
    <property type="match status" value="1"/>
</dbReference>
<organism evidence="2 3">
    <name type="scientific">Inquilinus ginsengisoli</name>
    <dbReference type="NCBI Taxonomy" id="363840"/>
    <lineage>
        <taxon>Bacteria</taxon>
        <taxon>Pseudomonadati</taxon>
        <taxon>Pseudomonadota</taxon>
        <taxon>Alphaproteobacteria</taxon>
        <taxon>Rhodospirillales</taxon>
        <taxon>Rhodospirillaceae</taxon>
        <taxon>Inquilinus</taxon>
    </lineage>
</organism>
<accession>A0ABU1JQC0</accession>
<dbReference type="InterPro" id="IPR012825">
    <property type="entry name" value="BluB"/>
</dbReference>